<organism evidence="8 9">
    <name type="scientific">Candidatus Anaerotruncus excrementipullorum</name>
    <dbReference type="NCBI Taxonomy" id="2838465"/>
    <lineage>
        <taxon>Bacteria</taxon>
        <taxon>Bacillati</taxon>
        <taxon>Bacillota</taxon>
        <taxon>Clostridia</taxon>
        <taxon>Eubacteriales</taxon>
        <taxon>Oscillospiraceae</taxon>
        <taxon>Anaerotruncus</taxon>
    </lineage>
</organism>
<proteinExistence type="inferred from homology"/>
<evidence type="ECO:0000259" key="7">
    <source>
        <dbReference type="Pfam" id="PF00496"/>
    </source>
</evidence>
<keyword evidence="3" id="KW-0813">Transport</keyword>
<evidence type="ECO:0000256" key="1">
    <source>
        <dbReference type="ARBA" id="ARBA00004196"/>
    </source>
</evidence>
<dbReference type="GO" id="GO:0015833">
    <property type="term" value="P:peptide transport"/>
    <property type="evidence" value="ECO:0007669"/>
    <property type="project" value="TreeGrafter"/>
</dbReference>
<feature type="domain" description="Solute-binding protein family 5" evidence="7">
    <location>
        <begin position="92"/>
        <end position="447"/>
    </location>
</feature>
<dbReference type="InterPro" id="IPR000914">
    <property type="entry name" value="SBP_5_dom"/>
</dbReference>
<dbReference type="EMBL" id="DXES01000190">
    <property type="protein sequence ID" value="HIX66377.1"/>
    <property type="molecule type" value="Genomic_DNA"/>
</dbReference>
<dbReference type="Pfam" id="PF00496">
    <property type="entry name" value="SBP_bac_5"/>
    <property type="match status" value="1"/>
</dbReference>
<dbReference type="InterPro" id="IPR030678">
    <property type="entry name" value="Peptide/Ni-bd"/>
</dbReference>
<dbReference type="SUPFAM" id="SSF53850">
    <property type="entry name" value="Periplasmic binding protein-like II"/>
    <property type="match status" value="1"/>
</dbReference>
<evidence type="ECO:0000256" key="4">
    <source>
        <dbReference type="ARBA" id="ARBA00022729"/>
    </source>
</evidence>
<dbReference type="Gene3D" id="3.40.190.10">
    <property type="entry name" value="Periplasmic binding protein-like II"/>
    <property type="match status" value="1"/>
</dbReference>
<evidence type="ECO:0000256" key="3">
    <source>
        <dbReference type="ARBA" id="ARBA00022448"/>
    </source>
</evidence>
<evidence type="ECO:0000313" key="9">
    <source>
        <dbReference type="Proteomes" id="UP000886800"/>
    </source>
</evidence>
<sequence length="530" mass="58111">MKKLLALALAGAMLLSLAACGGGESSGTASGAASGGTAAEAPAEGEATDTLHVILPRDPGTLENGKIDDQWYYQSLTQIYEPLFRLDSDGNLINWLAESHEFEDDTHLVLHLRDVKFSDGTQMTAEDVLWSLKRNQDETLPSISQIMDVDFEQSEVIDEKTVRLVTTKAAPTLPYRLAYPGLGVTSKAAYDASGGDWLGGAVVGTGPYKLVEYVAGDRLELTANENYWREGEPYMKNLQLRFILDDTTRSTESRAMGADIIVAPNQRELESIDAVDGVHVDQVLSSNTVYLMLNSKQAPLDNPTVREAVTYAVNIPQTVQLVYGDFGSPGSGMVAPGILGYDETMFESHFGHGYDPEKAKELLAEAGYPDGITLEILVETGDTARNEMAEAFQAQMAPAGITLNITQLENVVLYDRVNNSQDYYMSLYGLTCSDFEADSMLNQLLPGSSSIKYTNFDDPTFLELIEESGSVMDRTEREAAYKEALNYLAEANVMIPVWHKALACAVKDNVEGFEMSRAFEEHEFRDVKVN</sequence>
<comment type="caution">
    <text evidence="8">The sequence shown here is derived from an EMBL/GenBank/DDBJ whole genome shotgun (WGS) entry which is preliminary data.</text>
</comment>
<dbReference type="Gene3D" id="3.10.105.10">
    <property type="entry name" value="Dipeptide-binding Protein, Domain 3"/>
    <property type="match status" value="1"/>
</dbReference>
<dbReference type="Proteomes" id="UP000886800">
    <property type="component" value="Unassembled WGS sequence"/>
</dbReference>
<name>A0A9D1WSH7_9FIRM</name>
<feature type="chain" id="PRO_5038912024" evidence="6">
    <location>
        <begin position="19"/>
        <end position="530"/>
    </location>
</feature>
<comment type="subcellular location">
    <subcellularLocation>
        <location evidence="1">Cell envelope</location>
    </subcellularLocation>
</comment>
<protein>
    <submittedName>
        <fullName evidence="8">ABC transporter substrate-binding protein</fullName>
    </submittedName>
</protein>
<evidence type="ECO:0000256" key="6">
    <source>
        <dbReference type="SAM" id="SignalP"/>
    </source>
</evidence>
<evidence type="ECO:0000256" key="2">
    <source>
        <dbReference type="ARBA" id="ARBA00005695"/>
    </source>
</evidence>
<gene>
    <name evidence="8" type="ORF">H9736_09030</name>
</gene>
<accession>A0A9D1WSH7</accession>
<dbReference type="GO" id="GO:1904680">
    <property type="term" value="F:peptide transmembrane transporter activity"/>
    <property type="evidence" value="ECO:0007669"/>
    <property type="project" value="TreeGrafter"/>
</dbReference>
<dbReference type="PROSITE" id="PS51257">
    <property type="entry name" value="PROKAR_LIPOPROTEIN"/>
    <property type="match status" value="1"/>
</dbReference>
<evidence type="ECO:0000313" key="8">
    <source>
        <dbReference type="EMBL" id="HIX66377.1"/>
    </source>
</evidence>
<reference evidence="8" key="1">
    <citation type="journal article" date="2021" name="PeerJ">
        <title>Extensive microbial diversity within the chicken gut microbiome revealed by metagenomics and culture.</title>
        <authorList>
            <person name="Gilroy R."/>
            <person name="Ravi A."/>
            <person name="Getino M."/>
            <person name="Pursley I."/>
            <person name="Horton D.L."/>
            <person name="Alikhan N.F."/>
            <person name="Baker D."/>
            <person name="Gharbi K."/>
            <person name="Hall N."/>
            <person name="Watson M."/>
            <person name="Adriaenssens E.M."/>
            <person name="Foster-Nyarko E."/>
            <person name="Jarju S."/>
            <person name="Secka A."/>
            <person name="Antonio M."/>
            <person name="Oren A."/>
            <person name="Chaudhuri R.R."/>
            <person name="La Ragione R."/>
            <person name="Hildebrand F."/>
            <person name="Pallen M.J."/>
        </authorList>
    </citation>
    <scope>NUCLEOTIDE SEQUENCE</scope>
    <source>
        <strain evidence="8">CHK188-5543</strain>
    </source>
</reference>
<dbReference type="PANTHER" id="PTHR30290">
    <property type="entry name" value="PERIPLASMIC BINDING COMPONENT OF ABC TRANSPORTER"/>
    <property type="match status" value="1"/>
</dbReference>
<dbReference type="GO" id="GO:0042597">
    <property type="term" value="C:periplasmic space"/>
    <property type="evidence" value="ECO:0007669"/>
    <property type="project" value="UniProtKB-ARBA"/>
</dbReference>
<dbReference type="CDD" id="cd00995">
    <property type="entry name" value="PBP2_NikA_DppA_OppA_like"/>
    <property type="match status" value="1"/>
</dbReference>
<dbReference type="GO" id="GO:0043190">
    <property type="term" value="C:ATP-binding cassette (ABC) transporter complex"/>
    <property type="evidence" value="ECO:0007669"/>
    <property type="project" value="InterPro"/>
</dbReference>
<dbReference type="AlphaFoldDB" id="A0A9D1WSH7"/>
<dbReference type="GO" id="GO:0030313">
    <property type="term" value="C:cell envelope"/>
    <property type="evidence" value="ECO:0007669"/>
    <property type="project" value="UniProtKB-SubCell"/>
</dbReference>
<feature type="region of interest" description="Disordered" evidence="5">
    <location>
        <begin position="26"/>
        <end position="45"/>
    </location>
</feature>
<feature type="signal peptide" evidence="6">
    <location>
        <begin position="1"/>
        <end position="18"/>
    </location>
</feature>
<keyword evidence="4 6" id="KW-0732">Signal</keyword>
<dbReference type="PIRSF" id="PIRSF002741">
    <property type="entry name" value="MppA"/>
    <property type="match status" value="1"/>
</dbReference>
<dbReference type="InterPro" id="IPR039424">
    <property type="entry name" value="SBP_5"/>
</dbReference>
<reference evidence="8" key="2">
    <citation type="submission" date="2021-04" db="EMBL/GenBank/DDBJ databases">
        <authorList>
            <person name="Gilroy R."/>
        </authorList>
    </citation>
    <scope>NUCLEOTIDE SEQUENCE</scope>
    <source>
        <strain evidence="8">CHK188-5543</strain>
    </source>
</reference>
<evidence type="ECO:0000256" key="5">
    <source>
        <dbReference type="SAM" id="MobiDB-lite"/>
    </source>
</evidence>
<dbReference type="Gene3D" id="3.90.76.10">
    <property type="entry name" value="Dipeptide-binding Protein, Domain 1"/>
    <property type="match status" value="1"/>
</dbReference>
<comment type="similarity">
    <text evidence="2">Belongs to the bacterial solute-binding protein 5 family.</text>
</comment>
<dbReference type="PANTHER" id="PTHR30290:SF10">
    <property type="entry name" value="PERIPLASMIC OLIGOPEPTIDE-BINDING PROTEIN-RELATED"/>
    <property type="match status" value="1"/>
</dbReference>